<dbReference type="Gene3D" id="2.40.50.140">
    <property type="entry name" value="Nucleic acid-binding proteins"/>
    <property type="match status" value="1"/>
</dbReference>
<dbReference type="KEGG" id="apac:S7S_08590"/>
<keyword evidence="2 5" id="KW-0812">Transmembrane</keyword>
<dbReference type="InterPro" id="IPR002810">
    <property type="entry name" value="NfeD-like_C"/>
</dbReference>
<dbReference type="RefSeq" id="WP_008737510.1">
    <property type="nucleotide sequence ID" value="NZ_CP004387.1"/>
</dbReference>
<proteinExistence type="predicted"/>
<dbReference type="EMBL" id="CP004387">
    <property type="protein sequence ID" value="AJD48132.1"/>
    <property type="molecule type" value="Genomic_DNA"/>
</dbReference>
<dbReference type="STRING" id="391936.S7S_08590"/>
<keyword evidence="4 5" id="KW-0472">Membrane</keyword>
<feature type="domain" description="NfeD-like C-terminal" evidence="6">
    <location>
        <begin position="97"/>
        <end position="147"/>
    </location>
</feature>
<evidence type="ECO:0000256" key="5">
    <source>
        <dbReference type="SAM" id="Phobius"/>
    </source>
</evidence>
<dbReference type="AlphaFoldDB" id="A0A0B4XPC1"/>
<comment type="subcellular location">
    <subcellularLocation>
        <location evidence="1">Membrane</location>
        <topology evidence="1">Multi-pass membrane protein</topology>
    </subcellularLocation>
</comment>
<reference evidence="7 8" key="1">
    <citation type="journal article" date="2012" name="J. Bacteriol.">
        <title>Genome sequence of an alkane-degrading bacterium, Alcanivorax pacificus type strain W11-5, isolated from deep sea sediment.</title>
        <authorList>
            <person name="Lai Q."/>
            <person name="Shao Z."/>
        </authorList>
    </citation>
    <scope>NUCLEOTIDE SEQUENCE [LARGE SCALE GENOMIC DNA]</scope>
    <source>
        <strain evidence="7 8">W11-5</strain>
    </source>
</reference>
<keyword evidence="8" id="KW-1185">Reference proteome</keyword>
<evidence type="ECO:0000313" key="8">
    <source>
        <dbReference type="Proteomes" id="UP000006764"/>
    </source>
</evidence>
<accession>A0A0B4XPC1</accession>
<dbReference type="Pfam" id="PF01957">
    <property type="entry name" value="NfeD"/>
    <property type="match status" value="1"/>
</dbReference>
<keyword evidence="3 5" id="KW-1133">Transmembrane helix</keyword>
<evidence type="ECO:0000256" key="3">
    <source>
        <dbReference type="ARBA" id="ARBA00022989"/>
    </source>
</evidence>
<dbReference type="InterPro" id="IPR052165">
    <property type="entry name" value="Membrane_assoc_protease"/>
</dbReference>
<feature type="transmembrane region" description="Helical" evidence="5">
    <location>
        <begin position="12"/>
        <end position="41"/>
    </location>
</feature>
<dbReference type="PANTHER" id="PTHR33507:SF3">
    <property type="entry name" value="INNER MEMBRANE PROTEIN YBBJ"/>
    <property type="match status" value="1"/>
</dbReference>
<organism evidence="7 8">
    <name type="scientific">Isoalcanivorax pacificus W11-5</name>
    <dbReference type="NCBI Taxonomy" id="391936"/>
    <lineage>
        <taxon>Bacteria</taxon>
        <taxon>Pseudomonadati</taxon>
        <taxon>Pseudomonadota</taxon>
        <taxon>Gammaproteobacteria</taxon>
        <taxon>Oceanospirillales</taxon>
        <taxon>Alcanivoracaceae</taxon>
        <taxon>Isoalcanivorax</taxon>
    </lineage>
</organism>
<dbReference type="InterPro" id="IPR012340">
    <property type="entry name" value="NA-bd_OB-fold"/>
</dbReference>
<dbReference type="OrthoDB" id="6118712at2"/>
<dbReference type="Proteomes" id="UP000006764">
    <property type="component" value="Chromosome"/>
</dbReference>
<dbReference type="HOGENOM" id="CLU_116732_1_2_6"/>
<name>A0A0B4XPC1_9GAMM</name>
<sequence length="152" mass="16136">MLAELFTDYALWLILGFLLIISELFVTGVIAVFFGIGAIIVGLLTLFGITESLTSQLWLFAVISLVALFGARRHFKGWLTGNVGDAPSSDAGLGDAVGSRVTVLTDFVHGSGHVQMHGAKWDAESSDDLKAGDVAWVSGNRGIVLKVSASQR</sequence>
<evidence type="ECO:0000256" key="1">
    <source>
        <dbReference type="ARBA" id="ARBA00004141"/>
    </source>
</evidence>
<evidence type="ECO:0000256" key="2">
    <source>
        <dbReference type="ARBA" id="ARBA00022692"/>
    </source>
</evidence>
<dbReference type="SUPFAM" id="SSF141322">
    <property type="entry name" value="NfeD domain-like"/>
    <property type="match status" value="1"/>
</dbReference>
<feature type="transmembrane region" description="Helical" evidence="5">
    <location>
        <begin position="53"/>
        <end position="71"/>
    </location>
</feature>
<dbReference type="GO" id="GO:0005886">
    <property type="term" value="C:plasma membrane"/>
    <property type="evidence" value="ECO:0007669"/>
    <property type="project" value="TreeGrafter"/>
</dbReference>
<evidence type="ECO:0000313" key="7">
    <source>
        <dbReference type="EMBL" id="AJD48132.1"/>
    </source>
</evidence>
<evidence type="ECO:0000259" key="6">
    <source>
        <dbReference type="Pfam" id="PF01957"/>
    </source>
</evidence>
<evidence type="ECO:0000256" key="4">
    <source>
        <dbReference type="ARBA" id="ARBA00023136"/>
    </source>
</evidence>
<dbReference type="PANTHER" id="PTHR33507">
    <property type="entry name" value="INNER MEMBRANE PROTEIN YBBJ"/>
    <property type="match status" value="1"/>
</dbReference>
<gene>
    <name evidence="7" type="ORF">S7S_08590</name>
</gene>
<protein>
    <recommendedName>
        <fullName evidence="6">NfeD-like C-terminal domain-containing protein</fullName>
    </recommendedName>
</protein>